<accession>A0ABC8RRI9</accession>
<evidence type="ECO:0000256" key="5">
    <source>
        <dbReference type="PROSITE-ProRule" id="PRU00282"/>
    </source>
</evidence>
<reference evidence="7 8" key="1">
    <citation type="submission" date="2024-02" db="EMBL/GenBank/DDBJ databases">
        <authorList>
            <person name="Vignale AGUSTIN F."/>
            <person name="Sosa J E."/>
            <person name="Modenutti C."/>
        </authorList>
    </citation>
    <scope>NUCLEOTIDE SEQUENCE [LARGE SCALE GENOMIC DNA]</scope>
</reference>
<dbReference type="Gene3D" id="1.50.40.10">
    <property type="entry name" value="Mitochondrial carrier domain"/>
    <property type="match status" value="1"/>
</dbReference>
<dbReference type="Pfam" id="PF00153">
    <property type="entry name" value="Mito_carr"/>
    <property type="match status" value="1"/>
</dbReference>
<comment type="subcellular location">
    <subcellularLocation>
        <location evidence="1">Membrane</location>
        <topology evidence="1">Multi-pass membrane protein</topology>
    </subcellularLocation>
</comment>
<protein>
    <submittedName>
        <fullName evidence="7">Uncharacterized protein</fullName>
    </submittedName>
</protein>
<evidence type="ECO:0000313" key="7">
    <source>
        <dbReference type="EMBL" id="CAK9147160.1"/>
    </source>
</evidence>
<comment type="caution">
    <text evidence="7">The sequence shown here is derived from an EMBL/GenBank/DDBJ whole genome shotgun (WGS) entry which is preliminary data.</text>
</comment>
<evidence type="ECO:0000313" key="8">
    <source>
        <dbReference type="Proteomes" id="UP001642360"/>
    </source>
</evidence>
<keyword evidence="2 5" id="KW-0812">Transmembrane</keyword>
<keyword evidence="6" id="KW-0813">Transport</keyword>
<dbReference type="Proteomes" id="UP001642360">
    <property type="component" value="Unassembled WGS sequence"/>
</dbReference>
<organism evidence="7 8">
    <name type="scientific">Ilex paraguariensis</name>
    <name type="common">yerba mate</name>
    <dbReference type="NCBI Taxonomy" id="185542"/>
    <lineage>
        <taxon>Eukaryota</taxon>
        <taxon>Viridiplantae</taxon>
        <taxon>Streptophyta</taxon>
        <taxon>Embryophyta</taxon>
        <taxon>Tracheophyta</taxon>
        <taxon>Spermatophyta</taxon>
        <taxon>Magnoliopsida</taxon>
        <taxon>eudicotyledons</taxon>
        <taxon>Gunneridae</taxon>
        <taxon>Pentapetalae</taxon>
        <taxon>asterids</taxon>
        <taxon>campanulids</taxon>
        <taxon>Aquifoliales</taxon>
        <taxon>Aquifoliaceae</taxon>
        <taxon>Ilex</taxon>
    </lineage>
</organism>
<comment type="similarity">
    <text evidence="6">Belongs to the mitochondrial carrier (TC 2.A.29) family.</text>
</comment>
<dbReference type="InterPro" id="IPR023395">
    <property type="entry name" value="MCP_dom_sf"/>
</dbReference>
<evidence type="ECO:0000256" key="4">
    <source>
        <dbReference type="ARBA" id="ARBA00023136"/>
    </source>
</evidence>
<dbReference type="EMBL" id="CAUOFW020001647">
    <property type="protein sequence ID" value="CAK9147160.1"/>
    <property type="molecule type" value="Genomic_DNA"/>
</dbReference>
<keyword evidence="3" id="KW-0677">Repeat</keyword>
<gene>
    <name evidence="7" type="ORF">ILEXP_LOCUS15040</name>
</gene>
<name>A0ABC8RRI9_9AQUA</name>
<dbReference type="SUPFAM" id="SSF103506">
    <property type="entry name" value="Mitochondrial carrier"/>
    <property type="match status" value="1"/>
</dbReference>
<dbReference type="GO" id="GO:0016020">
    <property type="term" value="C:membrane"/>
    <property type="evidence" value="ECO:0007669"/>
    <property type="project" value="UniProtKB-SubCell"/>
</dbReference>
<evidence type="ECO:0000256" key="6">
    <source>
        <dbReference type="RuleBase" id="RU000488"/>
    </source>
</evidence>
<evidence type="ECO:0000256" key="1">
    <source>
        <dbReference type="ARBA" id="ARBA00004141"/>
    </source>
</evidence>
<keyword evidence="8" id="KW-1185">Reference proteome</keyword>
<evidence type="ECO:0000256" key="3">
    <source>
        <dbReference type="ARBA" id="ARBA00022737"/>
    </source>
</evidence>
<evidence type="ECO:0000256" key="2">
    <source>
        <dbReference type="ARBA" id="ARBA00022692"/>
    </source>
</evidence>
<sequence length="135" mass="14917">MGEAWDEGEEGVLKKKKKKGALKLRIKIGNPSLRRLICGAIAGAVTTLSVAHLETIRTHLIVGNFGHSMAEVFHNIMKTEGWTGRYRGNLVNVIRFAPSKAIEVSENPTLFYELLTVILVRVCVTVQDFGSRLIA</sequence>
<dbReference type="PANTHER" id="PTHR24089">
    <property type="entry name" value="SOLUTE CARRIER FAMILY 25"/>
    <property type="match status" value="1"/>
</dbReference>
<dbReference type="PROSITE" id="PS50920">
    <property type="entry name" value="SOLCAR"/>
    <property type="match status" value="1"/>
</dbReference>
<dbReference type="AlphaFoldDB" id="A0ABC8RRI9"/>
<feature type="repeat" description="Solcar" evidence="5">
    <location>
        <begin position="30"/>
        <end position="113"/>
    </location>
</feature>
<proteinExistence type="inferred from homology"/>
<keyword evidence="4 5" id="KW-0472">Membrane</keyword>
<dbReference type="InterPro" id="IPR018108">
    <property type="entry name" value="MCP_transmembrane"/>
</dbReference>